<dbReference type="PROSITE" id="PS50943">
    <property type="entry name" value="HTH_CROC1"/>
    <property type="match status" value="1"/>
</dbReference>
<dbReference type="Proteomes" id="UP000694460">
    <property type="component" value="Unassembled WGS sequence"/>
</dbReference>
<protein>
    <submittedName>
        <fullName evidence="3">Transcriptional regulator with XRE-family HTH domain</fullName>
    </submittedName>
</protein>
<keyword evidence="4" id="KW-1185">Reference proteome</keyword>
<dbReference type="InterPro" id="IPR010982">
    <property type="entry name" value="Lambda_DNA-bd_dom_sf"/>
</dbReference>
<feature type="compositionally biased region" description="Basic and acidic residues" evidence="1">
    <location>
        <begin position="52"/>
        <end position="61"/>
    </location>
</feature>
<dbReference type="InterPro" id="IPR001387">
    <property type="entry name" value="Cro/C1-type_HTH"/>
</dbReference>
<evidence type="ECO:0000259" key="2">
    <source>
        <dbReference type="PROSITE" id="PS50943"/>
    </source>
</evidence>
<evidence type="ECO:0000313" key="3">
    <source>
        <dbReference type="EMBL" id="MBP2456279.1"/>
    </source>
</evidence>
<organism evidence="3 4">
    <name type="scientific">Mycolicibacterium lutetiense</name>
    <dbReference type="NCBI Taxonomy" id="1641992"/>
    <lineage>
        <taxon>Bacteria</taxon>
        <taxon>Bacillati</taxon>
        <taxon>Actinomycetota</taxon>
        <taxon>Actinomycetes</taxon>
        <taxon>Mycobacteriales</taxon>
        <taxon>Mycobacteriaceae</taxon>
        <taxon>Mycolicibacterium</taxon>
    </lineage>
</organism>
<reference evidence="3 4" key="1">
    <citation type="submission" date="2021-03" db="EMBL/GenBank/DDBJ databases">
        <title>Sequencing the genomes of 1000 actinobacteria strains.</title>
        <authorList>
            <person name="Klenk H.-P."/>
        </authorList>
    </citation>
    <scope>NUCLEOTIDE SEQUENCE [LARGE SCALE GENOMIC DNA]</scope>
    <source>
        <strain evidence="3 4">DSM 46713</strain>
    </source>
</reference>
<accession>A0ABS5A5U8</accession>
<dbReference type="CDD" id="cd00093">
    <property type="entry name" value="HTH_XRE"/>
    <property type="match status" value="1"/>
</dbReference>
<dbReference type="SUPFAM" id="SSF47413">
    <property type="entry name" value="lambda repressor-like DNA-binding domains"/>
    <property type="match status" value="1"/>
</dbReference>
<name>A0ABS5A5U8_9MYCO</name>
<sequence>METQKDLAARAGVALNTAAFLERGRTFPRQANARKIELALEWPPGTLESLLREQDEQDRPQPEAAAVPTVAAGPPRVSTSTNSHTLAIARAVVAVATTAMDSLLRHADDDPAAHRALEELDHHLLALETVIAASLPHAGGAFDETQEAVTDVHRQREALKADRR</sequence>
<feature type="region of interest" description="Disordered" evidence="1">
    <location>
        <begin position="52"/>
        <end position="82"/>
    </location>
</feature>
<evidence type="ECO:0000256" key="1">
    <source>
        <dbReference type="SAM" id="MobiDB-lite"/>
    </source>
</evidence>
<proteinExistence type="predicted"/>
<evidence type="ECO:0000313" key="4">
    <source>
        <dbReference type="Proteomes" id="UP000694460"/>
    </source>
</evidence>
<dbReference type="EMBL" id="JAGIOP010000003">
    <property type="protein sequence ID" value="MBP2456279.1"/>
    <property type="molecule type" value="Genomic_DNA"/>
</dbReference>
<feature type="compositionally biased region" description="Low complexity" evidence="1">
    <location>
        <begin position="62"/>
        <end position="77"/>
    </location>
</feature>
<feature type="domain" description="HTH cro/C1-type" evidence="2">
    <location>
        <begin position="3"/>
        <end position="47"/>
    </location>
</feature>
<comment type="caution">
    <text evidence="3">The sequence shown here is derived from an EMBL/GenBank/DDBJ whole genome shotgun (WGS) entry which is preliminary data.</text>
</comment>
<dbReference type="Gene3D" id="1.10.260.40">
    <property type="entry name" value="lambda repressor-like DNA-binding domains"/>
    <property type="match status" value="1"/>
</dbReference>
<gene>
    <name evidence="3" type="ORF">JOF57_006255</name>
</gene>